<feature type="domain" description="FAD-binding" evidence="6">
    <location>
        <begin position="25"/>
        <end position="385"/>
    </location>
</feature>
<keyword evidence="8" id="KW-0503">Monooxygenase</keyword>
<proteinExistence type="inferred from homology"/>
<dbReference type="SUPFAM" id="SSF52833">
    <property type="entry name" value="Thioredoxin-like"/>
    <property type="match status" value="1"/>
</dbReference>
<accession>A0ABV3RR43</accession>
<evidence type="ECO:0000259" key="7">
    <source>
        <dbReference type="Pfam" id="PF07976"/>
    </source>
</evidence>
<protein>
    <submittedName>
        <fullName evidence="8">FAD-dependent monooxygenase</fullName>
    </submittedName>
</protein>
<keyword evidence="5" id="KW-0560">Oxidoreductase</keyword>
<evidence type="ECO:0000256" key="3">
    <source>
        <dbReference type="ARBA" id="ARBA00022630"/>
    </source>
</evidence>
<dbReference type="CDD" id="cd02979">
    <property type="entry name" value="PHOX_C"/>
    <property type="match status" value="1"/>
</dbReference>
<dbReference type="Gene3D" id="3.40.30.20">
    <property type="match status" value="1"/>
</dbReference>
<evidence type="ECO:0000256" key="4">
    <source>
        <dbReference type="ARBA" id="ARBA00022827"/>
    </source>
</evidence>
<evidence type="ECO:0000256" key="5">
    <source>
        <dbReference type="ARBA" id="ARBA00023002"/>
    </source>
</evidence>
<dbReference type="PRINTS" id="PR00420">
    <property type="entry name" value="RNGMNOXGNASE"/>
</dbReference>
<dbReference type="InterPro" id="IPR038220">
    <property type="entry name" value="PHOX_C_sf"/>
</dbReference>
<dbReference type="EMBL" id="JBFNXX010000015">
    <property type="protein sequence ID" value="MEW9921386.1"/>
    <property type="molecule type" value="Genomic_DNA"/>
</dbReference>
<keyword evidence="9" id="KW-1185">Reference proteome</keyword>
<dbReference type="NCBIfam" id="NF006144">
    <property type="entry name" value="PRK08294.1"/>
    <property type="match status" value="1"/>
</dbReference>
<dbReference type="InterPro" id="IPR036249">
    <property type="entry name" value="Thioredoxin-like_sf"/>
</dbReference>
<evidence type="ECO:0000313" key="9">
    <source>
        <dbReference type="Proteomes" id="UP001556098"/>
    </source>
</evidence>
<comment type="cofactor">
    <cofactor evidence="1">
        <name>FAD</name>
        <dbReference type="ChEBI" id="CHEBI:57692"/>
    </cofactor>
</comment>
<dbReference type="InterPro" id="IPR002938">
    <property type="entry name" value="FAD-bd"/>
</dbReference>
<dbReference type="InterPro" id="IPR050641">
    <property type="entry name" value="RIFMO-like"/>
</dbReference>
<feature type="domain" description="Phenol hydroxylase-like C-terminal dimerisation" evidence="7">
    <location>
        <begin position="424"/>
        <end position="607"/>
    </location>
</feature>
<dbReference type="Gene3D" id="3.30.9.10">
    <property type="entry name" value="D-Amino Acid Oxidase, subunit A, domain 2"/>
    <property type="match status" value="1"/>
</dbReference>
<keyword evidence="4" id="KW-0274">FAD</keyword>
<evidence type="ECO:0000259" key="6">
    <source>
        <dbReference type="Pfam" id="PF01494"/>
    </source>
</evidence>
<evidence type="ECO:0000256" key="2">
    <source>
        <dbReference type="ARBA" id="ARBA00007801"/>
    </source>
</evidence>
<sequence>MQFHLDTFRPGDPDLFPSVEPASDEIDVLIVGAGPAGLTLAAYLSRFPTIRTVLLERKDGPMEKGQADGVSCRSMEMFQTFGFAERVKREAYWVNEATFWKPDPEDPARITRNGRVQDVEEGLSEMPHVILNQARVHDMYLEVMRKSPTRLEPLYGRAVTGLRTDPDGVTVDVEHGGKKESLRARYVVGCDGARSAVRRAIGRKLEGDSANQAWGVMDILCNTDFPDIRYKSLIQSAEQGTVLIIPREGGYLVRLYVEMDKLNPEERVANRDLQASDLIAAANRILAPYTIDVKEVAWWSVYEIGHRLTDRFDDAEGDPIPQVFIAGDACHTHSPKAGQGMNVSMGDAFNLGWKLVQVLAGASDASLLRSYSEERQSVAQDLIDFDHEWARIMSAPPETREGEDAPRFQKYFVEHGRYTAGVSVRYTPSLLTGDGRWQHLAKGFPIGMRFHSAPVIRLADGKSVHLGHVQRADARWSLLAFPGGGTPEVQIERLRALCARLDPVLEAVTPKGGDPDCRVDLRAVLDAHHHALDITAVPERLFPAKGALGLRDYEKVFCSDHPQGNVYDMRGINRDPGCLILVRPDQYVANVLPWGEAAALAEQLGGIFKPT</sequence>
<dbReference type="RefSeq" id="WP_367879148.1">
    <property type="nucleotide sequence ID" value="NZ_JBFNXX010000015.1"/>
</dbReference>
<dbReference type="Pfam" id="PF07976">
    <property type="entry name" value="Phe_hydrox_dim"/>
    <property type="match status" value="1"/>
</dbReference>
<evidence type="ECO:0000256" key="1">
    <source>
        <dbReference type="ARBA" id="ARBA00001974"/>
    </source>
</evidence>
<evidence type="ECO:0000313" key="8">
    <source>
        <dbReference type="EMBL" id="MEW9921386.1"/>
    </source>
</evidence>
<dbReference type="PANTHER" id="PTHR43004">
    <property type="entry name" value="TRK SYSTEM POTASSIUM UPTAKE PROTEIN"/>
    <property type="match status" value="1"/>
</dbReference>
<dbReference type="InterPro" id="IPR012941">
    <property type="entry name" value="Phe_hydrox_C_dim_dom"/>
</dbReference>
<dbReference type="Proteomes" id="UP001556098">
    <property type="component" value="Unassembled WGS sequence"/>
</dbReference>
<dbReference type="Gene3D" id="3.50.50.60">
    <property type="entry name" value="FAD/NAD(P)-binding domain"/>
    <property type="match status" value="1"/>
</dbReference>
<dbReference type="PANTHER" id="PTHR43004:SF19">
    <property type="entry name" value="BINDING MONOOXYGENASE, PUTATIVE (JCVI)-RELATED"/>
    <property type="match status" value="1"/>
</dbReference>
<dbReference type="GO" id="GO:0004497">
    <property type="term" value="F:monooxygenase activity"/>
    <property type="evidence" value="ECO:0007669"/>
    <property type="project" value="UniProtKB-KW"/>
</dbReference>
<keyword evidence="3" id="KW-0285">Flavoprotein</keyword>
<dbReference type="SUPFAM" id="SSF54373">
    <property type="entry name" value="FAD-linked reductases, C-terminal domain"/>
    <property type="match status" value="1"/>
</dbReference>
<comment type="caution">
    <text evidence="8">The sequence shown here is derived from an EMBL/GenBank/DDBJ whole genome shotgun (WGS) entry which is preliminary data.</text>
</comment>
<dbReference type="InterPro" id="IPR036188">
    <property type="entry name" value="FAD/NAD-bd_sf"/>
</dbReference>
<dbReference type="Pfam" id="PF01494">
    <property type="entry name" value="FAD_binding_3"/>
    <property type="match status" value="1"/>
</dbReference>
<organism evidence="8 9">
    <name type="scientific">Sulfitobacter sediminis</name>
    <dbReference type="NCBI Taxonomy" id="3234186"/>
    <lineage>
        <taxon>Bacteria</taxon>
        <taxon>Pseudomonadati</taxon>
        <taxon>Pseudomonadota</taxon>
        <taxon>Alphaproteobacteria</taxon>
        <taxon>Rhodobacterales</taxon>
        <taxon>Roseobacteraceae</taxon>
        <taxon>Sulfitobacter</taxon>
    </lineage>
</organism>
<reference evidence="8 9" key="1">
    <citation type="submission" date="2024-07" db="EMBL/GenBank/DDBJ databases">
        <title>Marimonas sp.nov., isolated from tidal-flat sediment.</title>
        <authorList>
            <person name="Jayan J.N."/>
            <person name="Lee S.S."/>
        </authorList>
    </citation>
    <scope>NUCLEOTIDE SEQUENCE [LARGE SCALE GENOMIC DNA]</scope>
    <source>
        <strain evidence="8 9">MJW-29</strain>
    </source>
</reference>
<comment type="similarity">
    <text evidence="2">Belongs to the PheA/TfdB FAD monooxygenase family.</text>
</comment>
<dbReference type="SUPFAM" id="SSF51905">
    <property type="entry name" value="FAD/NAD(P)-binding domain"/>
    <property type="match status" value="1"/>
</dbReference>
<gene>
    <name evidence="8" type="ORF">AB2B41_17390</name>
</gene>
<name>A0ABV3RR43_9RHOB</name>